<accession>A0A4Y7PIE3</accession>
<keyword evidence="3" id="KW-0472">Membrane</keyword>
<dbReference type="AlphaFoldDB" id="A0A4Y7PIE3"/>
<proteinExistence type="predicted"/>
<dbReference type="PROSITE" id="PS50275">
    <property type="entry name" value="SAC"/>
    <property type="match status" value="1"/>
</dbReference>
<evidence type="ECO:0000256" key="1">
    <source>
        <dbReference type="ARBA" id="ARBA00004308"/>
    </source>
</evidence>
<dbReference type="PANTHER" id="PTHR45738:SF5">
    <property type="entry name" value="POLYPHOSPHOINOSITIDE PHOSPHATASE"/>
    <property type="match status" value="1"/>
</dbReference>
<dbReference type="STRING" id="50990.A0A4Y7PIE3"/>
<evidence type="ECO:0000256" key="2">
    <source>
        <dbReference type="ARBA" id="ARBA00022801"/>
    </source>
</evidence>
<gene>
    <name evidence="5" type="ORF">BD410DRAFT_845696</name>
</gene>
<comment type="subcellular location">
    <subcellularLocation>
        <location evidence="1">Endomembrane system</location>
    </subcellularLocation>
</comment>
<feature type="domain" description="SAC" evidence="4">
    <location>
        <begin position="48"/>
        <end position="102"/>
    </location>
</feature>
<protein>
    <recommendedName>
        <fullName evidence="4">SAC domain-containing protein</fullName>
    </recommendedName>
</protein>
<dbReference type="GO" id="GO:0046856">
    <property type="term" value="P:phosphatidylinositol dephosphorylation"/>
    <property type="evidence" value="ECO:0007669"/>
    <property type="project" value="InterPro"/>
</dbReference>
<name>A0A4Y7PIE3_9AGAM</name>
<dbReference type="GO" id="GO:0012505">
    <property type="term" value="C:endomembrane system"/>
    <property type="evidence" value="ECO:0007669"/>
    <property type="project" value="UniProtKB-SubCell"/>
</dbReference>
<keyword evidence="2" id="KW-0378">Hydrolase</keyword>
<evidence type="ECO:0000256" key="3">
    <source>
        <dbReference type="ARBA" id="ARBA00023136"/>
    </source>
</evidence>
<evidence type="ECO:0000313" key="5">
    <source>
        <dbReference type="EMBL" id="TDL14818.1"/>
    </source>
</evidence>
<dbReference type="OrthoDB" id="405996at2759"/>
<dbReference type="VEuPathDB" id="FungiDB:BD410DRAFT_845696"/>
<dbReference type="EMBL" id="ML170305">
    <property type="protein sequence ID" value="TDL14818.1"/>
    <property type="molecule type" value="Genomic_DNA"/>
</dbReference>
<sequence>MTPKPPIDSSRPIFHPRISSLRRLVILKLIKKREPIPRQSKLLNEYCTNAAQFVLGKRALEHQLYALGIVDSANLAFDSEAVNMLTGMYHDRGHTIALQNTRTIRVIENIRRFYTNAVLDADKQAAINLFLGVQTERTVNQPPRRGGYRDWFKSEDLEPTSTLEVCEERLKLFAEHRGDFWIEYYGPLLFTSLWKHFAYSMNSMLKLPRDIDHRPSSKANGGSPEMQSWLPFS</sequence>
<dbReference type="PANTHER" id="PTHR45738">
    <property type="entry name" value="POLYPHOSPHOINOSITIDE PHOSPHATASE"/>
    <property type="match status" value="1"/>
</dbReference>
<organism evidence="5 6">
    <name type="scientific">Rickenella mellea</name>
    <dbReference type="NCBI Taxonomy" id="50990"/>
    <lineage>
        <taxon>Eukaryota</taxon>
        <taxon>Fungi</taxon>
        <taxon>Dikarya</taxon>
        <taxon>Basidiomycota</taxon>
        <taxon>Agaricomycotina</taxon>
        <taxon>Agaricomycetes</taxon>
        <taxon>Hymenochaetales</taxon>
        <taxon>Rickenellaceae</taxon>
        <taxon>Rickenella</taxon>
    </lineage>
</organism>
<reference evidence="5 6" key="1">
    <citation type="submission" date="2018-06" db="EMBL/GenBank/DDBJ databases">
        <title>A transcriptomic atlas of mushroom development highlights an independent origin of complex multicellularity.</title>
        <authorList>
            <consortium name="DOE Joint Genome Institute"/>
            <person name="Krizsan K."/>
            <person name="Almasi E."/>
            <person name="Merenyi Z."/>
            <person name="Sahu N."/>
            <person name="Viragh M."/>
            <person name="Koszo T."/>
            <person name="Mondo S."/>
            <person name="Kiss B."/>
            <person name="Balint B."/>
            <person name="Kues U."/>
            <person name="Barry K."/>
            <person name="Hegedus J.C."/>
            <person name="Henrissat B."/>
            <person name="Johnson J."/>
            <person name="Lipzen A."/>
            <person name="Ohm R."/>
            <person name="Nagy I."/>
            <person name="Pangilinan J."/>
            <person name="Yan J."/>
            <person name="Xiong Y."/>
            <person name="Grigoriev I.V."/>
            <person name="Hibbett D.S."/>
            <person name="Nagy L.G."/>
        </authorList>
    </citation>
    <scope>NUCLEOTIDE SEQUENCE [LARGE SCALE GENOMIC DNA]</scope>
    <source>
        <strain evidence="5 6">SZMC22713</strain>
    </source>
</reference>
<dbReference type="GO" id="GO:0043813">
    <property type="term" value="F:phosphatidylinositol-3,5-bisphosphate 5-phosphatase activity"/>
    <property type="evidence" value="ECO:0007669"/>
    <property type="project" value="InterPro"/>
</dbReference>
<dbReference type="Proteomes" id="UP000294933">
    <property type="component" value="Unassembled WGS sequence"/>
</dbReference>
<dbReference type="InterPro" id="IPR002013">
    <property type="entry name" value="SAC_dom"/>
</dbReference>
<dbReference type="InterPro" id="IPR043573">
    <property type="entry name" value="Fig4-like"/>
</dbReference>
<evidence type="ECO:0000313" key="6">
    <source>
        <dbReference type="Proteomes" id="UP000294933"/>
    </source>
</evidence>
<evidence type="ECO:0000259" key="4">
    <source>
        <dbReference type="PROSITE" id="PS50275"/>
    </source>
</evidence>
<keyword evidence="6" id="KW-1185">Reference proteome</keyword>